<organism evidence="1 2">
    <name type="scientific">Roseburia intestinalis L1-82</name>
    <dbReference type="NCBI Taxonomy" id="536231"/>
    <lineage>
        <taxon>Bacteria</taxon>
        <taxon>Bacillati</taxon>
        <taxon>Bacillota</taxon>
        <taxon>Clostridia</taxon>
        <taxon>Lachnospirales</taxon>
        <taxon>Lachnospiraceae</taxon>
        <taxon>Roseburia</taxon>
    </lineage>
</organism>
<dbReference type="HOGENOM" id="CLU_2865040_0_0_9"/>
<dbReference type="EMBL" id="ABYJ02000003">
    <property type="protein sequence ID" value="EEV03005.1"/>
    <property type="molecule type" value="Genomic_DNA"/>
</dbReference>
<reference evidence="1 2" key="1">
    <citation type="submission" date="2009-08" db="EMBL/GenBank/DDBJ databases">
        <authorList>
            <person name="Weinstock G."/>
            <person name="Sodergren E."/>
            <person name="Clifton S."/>
            <person name="Fulton L."/>
            <person name="Fulton B."/>
            <person name="Courtney L."/>
            <person name="Fronick C."/>
            <person name="Harrison M."/>
            <person name="Strong C."/>
            <person name="Farmer C."/>
            <person name="Delahaunty K."/>
            <person name="Markovic C."/>
            <person name="Hall O."/>
            <person name="Minx P."/>
            <person name="Tomlinson C."/>
            <person name="Mitreva M."/>
            <person name="Nelson J."/>
            <person name="Hou S."/>
            <person name="Wollam A."/>
            <person name="Pepin K.H."/>
            <person name="Johnson M."/>
            <person name="Bhonagiri V."/>
            <person name="Nash W.E."/>
            <person name="Warren W."/>
            <person name="Chinwalla A."/>
            <person name="Mardis E.R."/>
            <person name="Wilson R.K."/>
        </authorList>
    </citation>
    <scope>NUCLEOTIDE SEQUENCE [LARGE SCALE GENOMIC DNA]</scope>
    <source>
        <strain evidence="1 2">L1-82</strain>
    </source>
</reference>
<sequence>MQICSAKIIAETDKFFYKKYNYKLAEQYRYNKRETVNLIVTEKLFFIINEDKNAGYENCIVQWI</sequence>
<comment type="caution">
    <text evidence="1">The sequence shown here is derived from an EMBL/GenBank/DDBJ whole genome shotgun (WGS) entry which is preliminary data.</text>
</comment>
<gene>
    <name evidence="1" type="ORF">ROSINTL182_05086</name>
</gene>
<name>C7G5C8_9FIRM</name>
<proteinExistence type="predicted"/>
<accession>C7G5C8</accession>
<evidence type="ECO:0000313" key="2">
    <source>
        <dbReference type="Proteomes" id="UP000004828"/>
    </source>
</evidence>
<protein>
    <submittedName>
        <fullName evidence="1">Uncharacterized protein</fullName>
    </submittedName>
</protein>
<evidence type="ECO:0000313" key="1">
    <source>
        <dbReference type="EMBL" id="EEV03005.1"/>
    </source>
</evidence>
<dbReference type="Proteomes" id="UP000004828">
    <property type="component" value="Unassembled WGS sequence"/>
</dbReference>
<dbReference type="AlphaFoldDB" id="C7G5C8"/>